<keyword evidence="3" id="KW-0812">Transmembrane</keyword>
<comment type="cofactor">
    <cofactor evidence="10">
        <name>heme</name>
        <dbReference type="ChEBI" id="CHEBI:30413"/>
    </cofactor>
</comment>
<keyword evidence="10 11" id="KW-0349">Heme</keyword>
<keyword evidence="4 10" id="KW-0479">Metal-binding</keyword>
<evidence type="ECO:0000313" key="15">
    <source>
        <dbReference type="RefSeq" id="XP_020092460.1"/>
    </source>
</evidence>
<feature type="binding site" description="axial binding residue" evidence="10">
    <location>
        <position position="452"/>
    </location>
    <ligand>
        <name>heme</name>
        <dbReference type="ChEBI" id="CHEBI:30413"/>
    </ligand>
    <ligandPart>
        <name>Fe</name>
        <dbReference type="ChEBI" id="CHEBI:18248"/>
    </ligandPart>
</feature>
<feature type="signal peptide" evidence="13">
    <location>
        <begin position="1"/>
        <end position="20"/>
    </location>
</feature>
<reference evidence="15" key="2">
    <citation type="submission" date="2025-08" db="UniProtKB">
        <authorList>
            <consortium name="RefSeq"/>
        </authorList>
    </citation>
    <scope>IDENTIFICATION</scope>
    <source>
        <tissue evidence="15">Leaf</tissue>
    </source>
</reference>
<keyword evidence="12" id="KW-0175">Coiled coil</keyword>
<evidence type="ECO:0000256" key="2">
    <source>
        <dbReference type="ARBA" id="ARBA00010617"/>
    </source>
</evidence>
<keyword evidence="9" id="KW-0472">Membrane</keyword>
<dbReference type="GO" id="GO:0010268">
    <property type="term" value="P:brassinosteroid homeostasis"/>
    <property type="evidence" value="ECO:0007669"/>
    <property type="project" value="TreeGrafter"/>
</dbReference>
<evidence type="ECO:0000256" key="3">
    <source>
        <dbReference type="ARBA" id="ARBA00022692"/>
    </source>
</evidence>
<dbReference type="GO" id="GO:0005506">
    <property type="term" value="F:iron ion binding"/>
    <property type="evidence" value="ECO:0007669"/>
    <property type="project" value="InterPro"/>
</dbReference>
<evidence type="ECO:0000256" key="1">
    <source>
        <dbReference type="ARBA" id="ARBA00004167"/>
    </source>
</evidence>
<evidence type="ECO:0000256" key="10">
    <source>
        <dbReference type="PIRSR" id="PIRSR602401-1"/>
    </source>
</evidence>
<evidence type="ECO:0000256" key="8">
    <source>
        <dbReference type="ARBA" id="ARBA00023004"/>
    </source>
</evidence>
<keyword evidence="14" id="KW-1185">Reference proteome</keyword>
<organism evidence="14 15">
    <name type="scientific">Ananas comosus</name>
    <name type="common">Pineapple</name>
    <name type="synonym">Ananas ananas</name>
    <dbReference type="NCBI Taxonomy" id="4615"/>
    <lineage>
        <taxon>Eukaryota</taxon>
        <taxon>Viridiplantae</taxon>
        <taxon>Streptophyta</taxon>
        <taxon>Embryophyta</taxon>
        <taxon>Tracheophyta</taxon>
        <taxon>Spermatophyta</taxon>
        <taxon>Magnoliopsida</taxon>
        <taxon>Liliopsida</taxon>
        <taxon>Poales</taxon>
        <taxon>Bromeliaceae</taxon>
        <taxon>Bromelioideae</taxon>
        <taxon>Ananas</taxon>
    </lineage>
</organism>
<dbReference type="InterPro" id="IPR001128">
    <property type="entry name" value="Cyt_P450"/>
</dbReference>
<dbReference type="InterPro" id="IPR036396">
    <property type="entry name" value="Cyt_P450_sf"/>
</dbReference>
<feature type="chain" id="PRO_5027619370" evidence="13">
    <location>
        <begin position="21"/>
        <end position="504"/>
    </location>
</feature>
<comment type="subcellular location">
    <subcellularLocation>
        <location evidence="1">Membrane</location>
        <topology evidence="1">Single-pass membrane protein</topology>
    </subcellularLocation>
</comment>
<evidence type="ECO:0000256" key="9">
    <source>
        <dbReference type="ARBA" id="ARBA00023136"/>
    </source>
</evidence>
<gene>
    <name evidence="15" type="primary">LOC109712962</name>
</gene>
<dbReference type="Proteomes" id="UP000515123">
    <property type="component" value="Linkage group 1"/>
</dbReference>
<comment type="similarity">
    <text evidence="2 11">Belongs to the cytochrome P450 family.</text>
</comment>
<name>A0A6P5FGV4_ANACO</name>
<dbReference type="Gene3D" id="1.10.630.10">
    <property type="entry name" value="Cytochrome P450"/>
    <property type="match status" value="1"/>
</dbReference>
<sequence length="504" mass="56003">MHLFMALPLLLLVSFLAILALNIFIVRCSHWNAAAHCGRPLRLPPGSSGWPLVGETVSFMRPHSSASLGDFIDRRIAKYGKIFRTSLLGKATVVSADAEFNRWVLQAEGQGLFAGSCPTSIAEIMGRQSMLALVGDAHREMRSIAVAFLGGGTSGGLRRRSRFFATVERQAAKVLDSWNDRVCHGSVGAAASFSAHKEAKNFTFSVMVKHLISMEEETAEAKQLSKEYATFMRGMASLPLNLPGMAHRKARKSRAKILSLIGQKLDERIKQKLQEKKLLKEAEKADKAEAEKAAEEEEEGGGDLLDLVLKHQNLTREQILDLVLSMLFAGHETSSAAIALAIYFLQSSPKAVQQLREEHTRIAKLRIVDEVIAETLRLGNIVKFLHRRAIKNVQYKGYDIPCGWELVPIISAEHLDPSIYDDPQSYNPWRWQTLPVKSGNSLMSFGCGPRLCPGAEFGKLEMAVFLHHLVQRFHWELAEHDFPVSLPFLGFPKGLPIKIRPIGP</sequence>
<proteinExistence type="inferred from homology"/>
<evidence type="ECO:0000256" key="5">
    <source>
        <dbReference type="ARBA" id="ARBA00022955"/>
    </source>
</evidence>
<dbReference type="PRINTS" id="PR00463">
    <property type="entry name" value="EP450I"/>
</dbReference>
<dbReference type="Pfam" id="PF00067">
    <property type="entry name" value="p450"/>
    <property type="match status" value="1"/>
</dbReference>
<keyword evidence="8 10" id="KW-0408">Iron</keyword>
<evidence type="ECO:0000256" key="13">
    <source>
        <dbReference type="SAM" id="SignalP"/>
    </source>
</evidence>
<evidence type="ECO:0000256" key="6">
    <source>
        <dbReference type="ARBA" id="ARBA00022989"/>
    </source>
</evidence>
<dbReference type="OrthoDB" id="1372046at2759"/>
<dbReference type="PANTHER" id="PTHR24286:SF194">
    <property type="entry name" value="STEROID (22S)-HYDROXYLASE"/>
    <property type="match status" value="1"/>
</dbReference>
<dbReference type="PRINTS" id="PR00385">
    <property type="entry name" value="P450"/>
</dbReference>
<evidence type="ECO:0000313" key="14">
    <source>
        <dbReference type="Proteomes" id="UP000515123"/>
    </source>
</evidence>
<dbReference type="InterPro" id="IPR002401">
    <property type="entry name" value="Cyt_P450_E_grp-I"/>
</dbReference>
<evidence type="ECO:0000256" key="12">
    <source>
        <dbReference type="SAM" id="Coils"/>
    </source>
</evidence>
<dbReference type="GO" id="GO:0016132">
    <property type="term" value="P:brassinosteroid biosynthetic process"/>
    <property type="evidence" value="ECO:0007669"/>
    <property type="project" value="TreeGrafter"/>
</dbReference>
<dbReference type="AlphaFoldDB" id="A0A6P5FGV4"/>
<dbReference type="GO" id="GO:0016020">
    <property type="term" value="C:membrane"/>
    <property type="evidence" value="ECO:0007669"/>
    <property type="project" value="UniProtKB-SubCell"/>
</dbReference>
<keyword evidence="5" id="KW-0444">Lipid biosynthesis</keyword>
<keyword evidence="13" id="KW-0732">Signal</keyword>
<dbReference type="InterPro" id="IPR017972">
    <property type="entry name" value="Cyt_P450_CS"/>
</dbReference>
<dbReference type="GO" id="GO:0016705">
    <property type="term" value="F:oxidoreductase activity, acting on paired donors, with incorporation or reduction of molecular oxygen"/>
    <property type="evidence" value="ECO:0007669"/>
    <property type="project" value="InterPro"/>
</dbReference>
<evidence type="ECO:0000256" key="11">
    <source>
        <dbReference type="RuleBase" id="RU000461"/>
    </source>
</evidence>
<dbReference type="PANTHER" id="PTHR24286">
    <property type="entry name" value="CYTOCHROME P450 26"/>
    <property type="match status" value="1"/>
</dbReference>
<feature type="coiled-coil region" evidence="12">
    <location>
        <begin position="262"/>
        <end position="300"/>
    </location>
</feature>
<keyword evidence="5" id="KW-0752">Steroid biosynthesis</keyword>
<reference evidence="14" key="1">
    <citation type="journal article" date="2015" name="Nat. Genet.">
        <title>The pineapple genome and the evolution of CAM photosynthesis.</title>
        <authorList>
            <person name="Ming R."/>
            <person name="VanBuren R."/>
            <person name="Wai C.M."/>
            <person name="Tang H."/>
            <person name="Schatz M.C."/>
            <person name="Bowers J.E."/>
            <person name="Lyons E."/>
            <person name="Wang M.L."/>
            <person name="Chen J."/>
            <person name="Biggers E."/>
            <person name="Zhang J."/>
            <person name="Huang L."/>
            <person name="Zhang L."/>
            <person name="Miao W."/>
            <person name="Zhang J."/>
            <person name="Ye Z."/>
            <person name="Miao C."/>
            <person name="Lin Z."/>
            <person name="Wang H."/>
            <person name="Zhou H."/>
            <person name="Yim W.C."/>
            <person name="Priest H.D."/>
            <person name="Zheng C."/>
            <person name="Woodhouse M."/>
            <person name="Edger P.P."/>
            <person name="Guyot R."/>
            <person name="Guo H.B."/>
            <person name="Guo H."/>
            <person name="Zheng G."/>
            <person name="Singh R."/>
            <person name="Sharma A."/>
            <person name="Min X."/>
            <person name="Zheng Y."/>
            <person name="Lee H."/>
            <person name="Gurtowski J."/>
            <person name="Sedlazeck F.J."/>
            <person name="Harkess A."/>
            <person name="McKain M.R."/>
            <person name="Liao Z."/>
            <person name="Fang J."/>
            <person name="Liu J."/>
            <person name="Zhang X."/>
            <person name="Zhang Q."/>
            <person name="Hu W."/>
            <person name="Qin Y."/>
            <person name="Wang K."/>
            <person name="Chen L.Y."/>
            <person name="Shirley N."/>
            <person name="Lin Y.R."/>
            <person name="Liu L.Y."/>
            <person name="Hernandez A.G."/>
            <person name="Wright C.L."/>
            <person name="Bulone V."/>
            <person name="Tuskan G.A."/>
            <person name="Heath K."/>
            <person name="Zee F."/>
            <person name="Moore P.H."/>
            <person name="Sunkar R."/>
            <person name="Leebens-Mack J.H."/>
            <person name="Mockler T."/>
            <person name="Bennetzen J.L."/>
            <person name="Freeling M."/>
            <person name="Sankoff D."/>
            <person name="Paterson A.H."/>
            <person name="Zhu X."/>
            <person name="Yang X."/>
            <person name="Smith J.A."/>
            <person name="Cushman J.C."/>
            <person name="Paull R.E."/>
            <person name="Yu Q."/>
        </authorList>
    </citation>
    <scope>NUCLEOTIDE SEQUENCE [LARGE SCALE GENOMIC DNA]</scope>
    <source>
        <strain evidence="14">cv. F153</strain>
    </source>
</reference>
<dbReference type="GO" id="GO:0004497">
    <property type="term" value="F:monooxygenase activity"/>
    <property type="evidence" value="ECO:0007669"/>
    <property type="project" value="UniProtKB-KW"/>
</dbReference>
<dbReference type="GO" id="GO:0020037">
    <property type="term" value="F:heme binding"/>
    <property type="evidence" value="ECO:0007669"/>
    <property type="project" value="InterPro"/>
</dbReference>
<dbReference type="SUPFAM" id="SSF48264">
    <property type="entry name" value="Cytochrome P450"/>
    <property type="match status" value="1"/>
</dbReference>
<evidence type="ECO:0000256" key="7">
    <source>
        <dbReference type="ARBA" id="ARBA00023002"/>
    </source>
</evidence>
<protein>
    <submittedName>
        <fullName evidence="15">Cytochrome P450 90B1-like</fullName>
    </submittedName>
</protein>
<dbReference type="GO" id="GO:0016125">
    <property type="term" value="P:sterol metabolic process"/>
    <property type="evidence" value="ECO:0007669"/>
    <property type="project" value="TreeGrafter"/>
</dbReference>
<keyword evidence="7 11" id="KW-0560">Oxidoreductase</keyword>
<dbReference type="GeneID" id="109712962"/>
<accession>A0A6P5FGV4</accession>
<dbReference type="PROSITE" id="PS00086">
    <property type="entry name" value="CYTOCHROME_P450"/>
    <property type="match status" value="1"/>
</dbReference>
<dbReference type="RefSeq" id="XP_020092460.1">
    <property type="nucleotide sequence ID" value="XM_020236871.1"/>
</dbReference>
<keyword evidence="11" id="KW-0503">Monooxygenase</keyword>
<keyword evidence="6" id="KW-1133">Transmembrane helix</keyword>
<keyword evidence="5" id="KW-0443">Lipid metabolism</keyword>
<evidence type="ECO:0000256" key="4">
    <source>
        <dbReference type="ARBA" id="ARBA00022723"/>
    </source>
</evidence>